<dbReference type="InterPro" id="IPR043129">
    <property type="entry name" value="ATPase_NBD"/>
</dbReference>
<dbReference type="InterPro" id="IPR005883">
    <property type="entry name" value="PilM"/>
</dbReference>
<dbReference type="AlphaFoldDB" id="A0A2S6G3U7"/>
<sequence>MLGVDISSSSVKLLELSKHGDRYRVESYAVEPLPADAVVEKNITNVEAVGEVLKRVVSKSRTGVKNVAVAVSGSAVITKVIQMDSGMNEFEMEDQIALEADQYIPYPLDEVAIDFEVQGPSEDNPERVDVLLAACRKENVDIREDVMEIADLNTKVVDVEAYALERAYALIEPQLDSQGEELVVAVVDIGATMTTLSVLAEGQTVYTREQIFGGKQLTEEIQRRYGLSVEEAGLAKKQGGLPDDYEEEVLMPFREAVVQQVARALQFFFGASQYNVVDYVVLAGGTSSIQGLTEMVEEKTGTPTLVANPFANMSVGARVNASALGNDAPSLMIACGLAMRSFD</sequence>
<proteinExistence type="predicted"/>
<keyword evidence="5" id="KW-1185">Reference proteome</keyword>
<evidence type="ECO:0000259" key="1">
    <source>
        <dbReference type="SMART" id="SM00842"/>
    </source>
</evidence>
<dbReference type="SUPFAM" id="SSF53067">
    <property type="entry name" value="Actin-like ATPase domain"/>
    <property type="match status" value="2"/>
</dbReference>
<reference evidence="2 5" key="1">
    <citation type="submission" date="2018-02" db="EMBL/GenBank/DDBJ databases">
        <title>Deep subsurface shale carbon reservoir microbial communities from Ohio and West Virginia, USA.</title>
        <authorList>
            <person name="Wrighton K."/>
        </authorList>
    </citation>
    <scope>NUCLEOTIDE SEQUENCE [LARGE SCALE GENOMIC DNA]</scope>
    <source>
        <strain evidence="2 5">UTICA-S1B6</strain>
    </source>
</reference>
<dbReference type="FunFam" id="3.30.420.40:FF:000149">
    <property type="entry name" value="Type IV pilus assembly protein PilM"/>
    <property type="match status" value="1"/>
</dbReference>
<protein>
    <submittedName>
        <fullName evidence="3">Type IV pilus assembly protein PilM</fullName>
    </submittedName>
</protein>
<accession>A0A2S6G3U7</accession>
<evidence type="ECO:0000313" key="3">
    <source>
        <dbReference type="EMBL" id="PPK53778.1"/>
    </source>
</evidence>
<dbReference type="Gene3D" id="3.30.420.40">
    <property type="match status" value="2"/>
</dbReference>
<dbReference type="Proteomes" id="UP000239446">
    <property type="component" value="Unassembled WGS sequence"/>
</dbReference>
<comment type="caution">
    <text evidence="3">The sequence shown here is derived from an EMBL/GenBank/DDBJ whole genome shotgun (WGS) entry which is preliminary data.</text>
</comment>
<dbReference type="PIRSF" id="PIRSF019169">
    <property type="entry name" value="PilM"/>
    <property type="match status" value="1"/>
</dbReference>
<dbReference type="EMBL" id="PTIT01000009">
    <property type="protein sequence ID" value="PPK51755.1"/>
    <property type="molecule type" value="Genomic_DNA"/>
</dbReference>
<name>A0A2S6G3U7_9GAMM</name>
<dbReference type="NCBIfam" id="TIGR01175">
    <property type="entry name" value="pilM"/>
    <property type="match status" value="1"/>
</dbReference>
<dbReference type="InterPro" id="IPR003494">
    <property type="entry name" value="SHS2_FtsA"/>
</dbReference>
<dbReference type="PANTHER" id="PTHR32432:SF3">
    <property type="entry name" value="ETHANOLAMINE UTILIZATION PROTEIN EUTJ"/>
    <property type="match status" value="1"/>
</dbReference>
<dbReference type="SMART" id="SM00842">
    <property type="entry name" value="FtsA"/>
    <property type="match status" value="1"/>
</dbReference>
<feature type="domain" description="SHS2" evidence="1">
    <location>
        <begin position="1"/>
        <end position="170"/>
    </location>
</feature>
<dbReference type="Pfam" id="PF11104">
    <property type="entry name" value="PilM_2"/>
    <property type="match status" value="1"/>
</dbReference>
<reference evidence="3 4" key="2">
    <citation type="submission" date="2018-02" db="EMBL/GenBank/DDBJ databases">
        <title>Subsurface microbial communities from deep shales in Ohio and West Virginia, USA.</title>
        <authorList>
            <person name="Wrighton K."/>
        </authorList>
    </citation>
    <scope>NUCLEOTIDE SEQUENCE [LARGE SCALE GENOMIC DNA]</scope>
    <source>
        <strain evidence="3 4">UTICA-S1B9</strain>
    </source>
</reference>
<dbReference type="InterPro" id="IPR050696">
    <property type="entry name" value="FtsA/MreB"/>
</dbReference>
<dbReference type="Gene3D" id="3.30.1490.300">
    <property type="match status" value="1"/>
</dbReference>
<evidence type="ECO:0000313" key="5">
    <source>
        <dbReference type="Proteomes" id="UP000239648"/>
    </source>
</evidence>
<evidence type="ECO:0000313" key="2">
    <source>
        <dbReference type="EMBL" id="PPK51755.1"/>
    </source>
</evidence>
<dbReference type="GO" id="GO:0051301">
    <property type="term" value="P:cell division"/>
    <property type="evidence" value="ECO:0007669"/>
    <property type="project" value="InterPro"/>
</dbReference>
<dbReference type="EMBL" id="PTIU01000024">
    <property type="protein sequence ID" value="PPK53778.1"/>
    <property type="molecule type" value="Genomic_DNA"/>
</dbReference>
<dbReference type="PANTHER" id="PTHR32432">
    <property type="entry name" value="CELL DIVISION PROTEIN FTSA-RELATED"/>
    <property type="match status" value="1"/>
</dbReference>
<organism evidence="3 4">
    <name type="scientific">Marinobacter persicus</name>
    <dbReference type="NCBI Taxonomy" id="930118"/>
    <lineage>
        <taxon>Bacteria</taxon>
        <taxon>Pseudomonadati</taxon>
        <taxon>Pseudomonadota</taxon>
        <taxon>Gammaproteobacteria</taxon>
        <taxon>Pseudomonadales</taxon>
        <taxon>Marinobacteraceae</taxon>
        <taxon>Marinobacter</taxon>
    </lineage>
</organism>
<dbReference type="STRING" id="930118.SAMN05216429_11157"/>
<dbReference type="Proteomes" id="UP000239648">
    <property type="component" value="Unassembled WGS sequence"/>
</dbReference>
<dbReference type="CDD" id="cd24049">
    <property type="entry name" value="ASKHA_NBD_PilM"/>
    <property type="match status" value="1"/>
</dbReference>
<gene>
    <name evidence="3" type="ORF">B0H24_10245</name>
    <name evidence="2" type="ORF">BY455_1095</name>
</gene>
<evidence type="ECO:0000313" key="4">
    <source>
        <dbReference type="Proteomes" id="UP000239446"/>
    </source>
</evidence>